<gene>
    <name evidence="1 2" type="primary">rlmJ</name>
    <name evidence="2" type="ORF">AW06_001792</name>
    <name evidence="3" type="ORF">HWD57_20665</name>
</gene>
<dbReference type="STRING" id="1453999.AW06_001792"/>
<dbReference type="GO" id="GO:0005829">
    <property type="term" value="C:cytosol"/>
    <property type="evidence" value="ECO:0007669"/>
    <property type="project" value="TreeGrafter"/>
</dbReference>
<feature type="binding site" evidence="1">
    <location>
        <position position="118"/>
    </location>
    <ligand>
        <name>S-adenosyl-L-methionine</name>
        <dbReference type="ChEBI" id="CHEBI:59789"/>
    </ligand>
</feature>
<feature type="binding site" evidence="1">
    <location>
        <position position="19"/>
    </location>
    <ligand>
        <name>S-adenosyl-L-methionine</name>
        <dbReference type="ChEBI" id="CHEBI:59789"/>
    </ligand>
</feature>
<dbReference type="EC" id="2.1.1.266" evidence="1"/>
<reference evidence="3" key="3">
    <citation type="submission" date="2020-06" db="EMBL/GenBank/DDBJ databases">
        <authorList>
            <person name="Arumugam K."/>
            <person name="Besarab I."/>
            <person name="Haryono M."/>
            <person name="Bagci C."/>
            <person name="Beier S."/>
            <person name="Buchfink B."/>
            <person name="Gorska A."/>
            <person name="Qiu G."/>
            <person name="Huson D.H."/>
            <person name="Williams R.B."/>
        </authorList>
    </citation>
    <scope>NUCLEOTIDE SEQUENCE</scope>
    <source>
        <strain evidence="3">SSA1</strain>
    </source>
</reference>
<feature type="active site" description="Proton acceptor" evidence="1">
    <location>
        <position position="165"/>
    </location>
</feature>
<keyword evidence="1" id="KW-0949">S-adenosyl-L-methionine</keyword>
<evidence type="ECO:0000313" key="4">
    <source>
        <dbReference type="Proteomes" id="UP000021315"/>
    </source>
</evidence>
<feature type="binding site" evidence="1">
    <location>
        <begin position="144"/>
        <end position="145"/>
    </location>
    <ligand>
        <name>S-adenosyl-L-methionine</name>
        <dbReference type="ChEBI" id="CHEBI:59789"/>
    </ligand>
</feature>
<dbReference type="GO" id="GO:0036307">
    <property type="term" value="F:23S rRNA (adenine(2030)-N(6))-methyltransferase activity"/>
    <property type="evidence" value="ECO:0007669"/>
    <property type="project" value="UniProtKB-UniRule"/>
</dbReference>
<accession>A0A080M849</accession>
<dbReference type="AlphaFoldDB" id="A0A080M849"/>
<accession>A0A7D5NGN2</accession>
<feature type="binding site" evidence="1">
    <location>
        <position position="100"/>
    </location>
    <ligand>
        <name>S-adenosyl-L-methionine</name>
        <dbReference type="ChEBI" id="CHEBI:59789"/>
    </ligand>
</feature>
<dbReference type="InterPro" id="IPR007473">
    <property type="entry name" value="RlmJ"/>
</dbReference>
<dbReference type="EMBL" id="CP058708">
    <property type="protein sequence ID" value="QLH51928.1"/>
    <property type="molecule type" value="Genomic_DNA"/>
</dbReference>
<dbReference type="KEGG" id="acog:HWD57_20665"/>
<proteinExistence type="inferred from homology"/>
<dbReference type="GO" id="GO:0003723">
    <property type="term" value="F:RNA binding"/>
    <property type="evidence" value="ECO:0007669"/>
    <property type="project" value="UniProtKB-UniRule"/>
</dbReference>
<reference evidence="3 5" key="2">
    <citation type="journal article" date="2019" name="Microbiome">
        <title>Annotated bacterial chromosomes from frame-shift-corrected long-read metagenomic data.</title>
        <authorList>
            <person name="Arumugam K."/>
            <person name="Bagci C."/>
            <person name="Bessarab I."/>
            <person name="Beier S."/>
            <person name="Buchfink B."/>
            <person name="Gorska A."/>
            <person name="Qiu G."/>
            <person name="Huson D.H."/>
            <person name="Williams R.B.H."/>
        </authorList>
    </citation>
    <scope>NUCLEOTIDE SEQUENCE [LARGE SCALE GENOMIC DNA]</scope>
    <source>
        <strain evidence="3">SSA1</strain>
    </source>
</reference>
<keyword evidence="1" id="KW-0698">rRNA processing</keyword>
<evidence type="ECO:0000313" key="2">
    <source>
        <dbReference type="EMBL" id="KFB77136.1"/>
    </source>
</evidence>
<sequence length="283" mass="31748">MLSYRHAFHAGNHADVLKHLVLVQLTRYLGQKDSAFWYVDTHAGAGAYALDSGQAAKLAEYRDGIGRLWGRQDLPSALQDYLGLVRAANPDGRLKIYPGSPSLAMATTRTQDRLRLFELHSRDVVRLREHFAACGKRVIVEEGDGFAALKALLPPPPRRALVLIDPSYEERRDYDRVVHSLRESLSRFPGGTYLLWYPQLTRLEAHHLPPRLKHLPARRWLQVTLRVRTPASDGFGMHGSGLFVINPPWTLEATLQAVMPCLVERLGQDAGAGYTLESQDSAR</sequence>
<dbReference type="Proteomes" id="UP000509684">
    <property type="component" value="Chromosome"/>
</dbReference>
<keyword evidence="1" id="KW-0694">RNA-binding</keyword>
<dbReference type="InterPro" id="IPR029063">
    <property type="entry name" value="SAM-dependent_MTases_sf"/>
</dbReference>
<keyword evidence="1 2" id="KW-0808">Transferase</keyword>
<evidence type="ECO:0000256" key="1">
    <source>
        <dbReference type="HAMAP-Rule" id="MF_00934"/>
    </source>
</evidence>
<protein>
    <recommendedName>
        <fullName evidence="1">Ribosomal RNA large subunit methyltransferase J</fullName>
        <ecNumber evidence="1">2.1.1.266</ecNumber>
    </recommendedName>
    <alternativeName>
        <fullName evidence="1">23S rRNA (adenine(2030)-N6)-methyltransferase</fullName>
    </alternativeName>
    <alternativeName>
        <fullName evidence="1">23S rRNA m6A2030 methyltransferase</fullName>
    </alternativeName>
</protein>
<dbReference type="RefSeq" id="WP_034947970.1">
    <property type="nucleotide sequence ID" value="NZ_JDST02000033.1"/>
</dbReference>
<organism evidence="2 4">
    <name type="scientific">Candidatus Accumulibacter cognatus</name>
    <dbReference type="NCBI Taxonomy" id="2954383"/>
    <lineage>
        <taxon>Bacteria</taxon>
        <taxon>Pseudomonadati</taxon>
        <taxon>Pseudomonadota</taxon>
        <taxon>Betaproteobacteria</taxon>
        <taxon>Candidatus Accumulibacter</taxon>
    </lineage>
</organism>
<keyword evidence="1 2" id="KW-0489">Methyltransferase</keyword>
<reference evidence="2 4" key="1">
    <citation type="submission" date="2014-02" db="EMBL/GenBank/DDBJ databases">
        <title>Expanding our view of genomic diversity in Candidatus Accumulibacter clades.</title>
        <authorList>
            <person name="Skennerton C.T."/>
            <person name="Barr J.J."/>
            <person name="Slater F.R."/>
            <person name="Bond P.L."/>
            <person name="Tyson G.W."/>
        </authorList>
    </citation>
    <scope>NUCLEOTIDE SEQUENCE [LARGE SCALE GENOMIC DNA]</scope>
    <source>
        <strain evidence="4">SK-02</strain>
    </source>
</reference>
<comment type="subunit">
    <text evidence="1">Monomer.</text>
</comment>
<dbReference type="HAMAP" id="MF_00934">
    <property type="entry name" value="23SrRNA_methyltr_J"/>
    <property type="match status" value="1"/>
</dbReference>
<feature type="site" description="Interaction with substrate rRNA" evidence="1">
    <location>
        <position position="4"/>
    </location>
</feature>
<evidence type="ECO:0000313" key="3">
    <source>
        <dbReference type="EMBL" id="QLH51928.1"/>
    </source>
</evidence>
<dbReference type="Pfam" id="PF04378">
    <property type="entry name" value="RsmJ"/>
    <property type="match status" value="1"/>
</dbReference>
<dbReference type="Gene3D" id="3.40.50.150">
    <property type="entry name" value="Vaccinia Virus protein VP39"/>
    <property type="match status" value="1"/>
</dbReference>
<dbReference type="PANTHER" id="PTHR37426:SF1">
    <property type="entry name" value="RIBOSOMAL RNA LARGE SUBUNIT METHYLTRANSFERASE J"/>
    <property type="match status" value="1"/>
</dbReference>
<dbReference type="EMBL" id="JDST02000033">
    <property type="protein sequence ID" value="KFB77136.1"/>
    <property type="molecule type" value="Genomic_DNA"/>
</dbReference>
<evidence type="ECO:0000313" key="5">
    <source>
        <dbReference type="Proteomes" id="UP000509684"/>
    </source>
</evidence>
<dbReference type="Proteomes" id="UP000021315">
    <property type="component" value="Unassembled WGS sequence"/>
</dbReference>
<comment type="similarity">
    <text evidence="1">Belongs to the RlmJ family.</text>
</comment>
<dbReference type="GO" id="GO:0070475">
    <property type="term" value="P:rRNA base methylation"/>
    <property type="evidence" value="ECO:0007669"/>
    <property type="project" value="UniProtKB-UniRule"/>
</dbReference>
<comment type="catalytic activity">
    <reaction evidence="1">
        <text>adenosine(2030) in 23S rRNA + S-adenosyl-L-methionine = N(6)-methyladenosine(2030) in 23S rRNA + S-adenosyl-L-homocysteine + H(+)</text>
        <dbReference type="Rhea" id="RHEA:43736"/>
        <dbReference type="Rhea" id="RHEA-COMP:10668"/>
        <dbReference type="Rhea" id="RHEA-COMP:10669"/>
        <dbReference type="ChEBI" id="CHEBI:15378"/>
        <dbReference type="ChEBI" id="CHEBI:57856"/>
        <dbReference type="ChEBI" id="CHEBI:59789"/>
        <dbReference type="ChEBI" id="CHEBI:74411"/>
        <dbReference type="ChEBI" id="CHEBI:74449"/>
        <dbReference type="EC" id="2.1.1.266"/>
    </reaction>
</comment>
<comment type="function">
    <text evidence="1">Specifically methylates the adenine in position 2030 of 23S rRNA.</text>
</comment>
<dbReference type="SUPFAM" id="SSF53335">
    <property type="entry name" value="S-adenosyl-L-methionine-dependent methyltransferases"/>
    <property type="match status" value="1"/>
</dbReference>
<keyword evidence="4" id="KW-1185">Reference proteome</keyword>
<feature type="binding site" evidence="1">
    <location>
        <position position="42"/>
    </location>
    <ligand>
        <name>S-adenosyl-L-methionine</name>
        <dbReference type="ChEBI" id="CHEBI:59789"/>
    </ligand>
</feature>
<name>A0A080M849_9PROT</name>
<feature type="binding site" evidence="1">
    <location>
        <position position="165"/>
    </location>
    <ligand>
        <name>S-adenosyl-L-methionine</name>
        <dbReference type="ChEBI" id="CHEBI:59789"/>
    </ligand>
</feature>
<dbReference type="PANTHER" id="PTHR37426">
    <property type="entry name" value="RIBOSOMAL RNA LARGE SUBUNIT METHYLTRANSFERASE J"/>
    <property type="match status" value="1"/>
</dbReference>